<keyword evidence="3" id="KW-1185">Reference proteome</keyword>
<reference evidence="2" key="1">
    <citation type="submission" date="2023-03" db="EMBL/GenBank/DDBJ databases">
        <authorList>
            <person name="Steffen K."/>
            <person name="Cardenas P."/>
        </authorList>
    </citation>
    <scope>NUCLEOTIDE SEQUENCE</scope>
</reference>
<dbReference type="InterPro" id="IPR036866">
    <property type="entry name" value="RibonucZ/Hydroxyglut_hydro"/>
</dbReference>
<accession>A0AA35SI38</accession>
<dbReference type="PANTHER" id="PTHR42663">
    <property type="entry name" value="HYDROLASE C777.06C-RELATED-RELATED"/>
    <property type="match status" value="1"/>
</dbReference>
<organism evidence="2 3">
    <name type="scientific">Geodia barretti</name>
    <name type="common">Barrett's horny sponge</name>
    <dbReference type="NCBI Taxonomy" id="519541"/>
    <lineage>
        <taxon>Eukaryota</taxon>
        <taxon>Metazoa</taxon>
        <taxon>Porifera</taxon>
        <taxon>Demospongiae</taxon>
        <taxon>Heteroscleromorpha</taxon>
        <taxon>Tetractinellida</taxon>
        <taxon>Astrophorina</taxon>
        <taxon>Geodiidae</taxon>
        <taxon>Geodia</taxon>
    </lineage>
</organism>
<keyword evidence="2" id="KW-0378">Hydrolase</keyword>
<evidence type="ECO:0000313" key="3">
    <source>
        <dbReference type="Proteomes" id="UP001174909"/>
    </source>
</evidence>
<feature type="domain" description="Metallo-beta-lactamase" evidence="1">
    <location>
        <begin position="41"/>
        <end position="129"/>
    </location>
</feature>
<dbReference type="GO" id="GO:0016787">
    <property type="term" value="F:hydrolase activity"/>
    <property type="evidence" value="ECO:0007669"/>
    <property type="project" value="UniProtKB-KW"/>
</dbReference>
<dbReference type="AlphaFoldDB" id="A0AA35SI38"/>
<dbReference type="Proteomes" id="UP001174909">
    <property type="component" value="Unassembled WGS sequence"/>
</dbReference>
<dbReference type="SUPFAM" id="SSF56281">
    <property type="entry name" value="Metallo-hydrolase/oxidoreductase"/>
    <property type="match status" value="1"/>
</dbReference>
<evidence type="ECO:0000313" key="2">
    <source>
        <dbReference type="EMBL" id="CAI8029327.1"/>
    </source>
</evidence>
<dbReference type="EMBL" id="CASHTH010002395">
    <property type="protein sequence ID" value="CAI8029327.1"/>
    <property type="molecule type" value="Genomic_DNA"/>
</dbReference>
<dbReference type="Pfam" id="PF12706">
    <property type="entry name" value="Lactamase_B_2"/>
    <property type="match status" value="1"/>
</dbReference>
<dbReference type="PANTHER" id="PTHR42663:SF6">
    <property type="entry name" value="HYDROLASE C777.06C-RELATED"/>
    <property type="match status" value="1"/>
</dbReference>
<dbReference type="Gene3D" id="3.60.15.10">
    <property type="entry name" value="Ribonuclease Z/Hydroxyacylglutathione hydrolase-like"/>
    <property type="match status" value="1"/>
</dbReference>
<sequence>MVLNRRLASYNATSTICLQRRRSKVAGSVTCFQTSLIGIRRFELFGFDITPIPVEHGNVDTYGYRIDDFGYLPDVKRLPKESQDLLHGIEVLVIDALSFNPRHPTHLSVGEALEISAVLKPRETYFTHIMHRLDHRHFPEQCEEMDIELPDNAYLAYDTQVIQL</sequence>
<protein>
    <submittedName>
        <fullName evidence="2">Hydrolase C777.06c</fullName>
    </submittedName>
</protein>
<gene>
    <name evidence="2" type="ORF">GBAR_LOCUS16665</name>
</gene>
<comment type="caution">
    <text evidence="2">The sequence shown here is derived from an EMBL/GenBank/DDBJ whole genome shotgun (WGS) entry which is preliminary data.</text>
</comment>
<dbReference type="InterPro" id="IPR001279">
    <property type="entry name" value="Metallo-B-lactamas"/>
</dbReference>
<name>A0AA35SI38_GEOBA</name>
<proteinExistence type="predicted"/>
<evidence type="ECO:0000259" key="1">
    <source>
        <dbReference type="Pfam" id="PF12706"/>
    </source>
</evidence>